<dbReference type="SUPFAM" id="SSF81383">
    <property type="entry name" value="F-box domain"/>
    <property type="match status" value="1"/>
</dbReference>
<dbReference type="Proteomes" id="UP001054889">
    <property type="component" value="Unassembled WGS sequence"/>
</dbReference>
<evidence type="ECO:0008006" key="5">
    <source>
        <dbReference type="Google" id="ProtNLM"/>
    </source>
</evidence>
<reference evidence="3" key="1">
    <citation type="journal article" date="2018" name="DNA Res.">
        <title>Multiple hybrid de novo genome assembly of finger millet, an orphan allotetraploid crop.</title>
        <authorList>
            <person name="Hatakeyama M."/>
            <person name="Aluri S."/>
            <person name="Balachadran M.T."/>
            <person name="Sivarajan S.R."/>
            <person name="Patrignani A."/>
            <person name="Gruter S."/>
            <person name="Poveda L."/>
            <person name="Shimizu-Inatsugi R."/>
            <person name="Baeten J."/>
            <person name="Francoijs K.J."/>
            <person name="Nataraja K.N."/>
            <person name="Reddy Y.A.N."/>
            <person name="Phadnis S."/>
            <person name="Ravikumar R.L."/>
            <person name="Schlapbach R."/>
            <person name="Sreeman S.M."/>
            <person name="Shimizu K.K."/>
        </authorList>
    </citation>
    <scope>NUCLEOTIDE SEQUENCE</scope>
</reference>
<feature type="domain" description="F-box" evidence="1">
    <location>
        <begin position="14"/>
        <end position="53"/>
    </location>
</feature>
<dbReference type="AlphaFoldDB" id="A0AAV5EAQ1"/>
<dbReference type="Gene3D" id="1.20.1280.50">
    <property type="match status" value="1"/>
</dbReference>
<sequence length="359" mass="39195">MAAAISAVAVLGDDDLLYEIMLRLGFPTTLVRAAAVSRRWLRIASDRAFLRRFRARHPPRLLGFYYHDYGLGRPHFVPISQAPELAGAVRLASSVNGKFIIRDSRDGRLLVSGTGIKSCNAVLDPLHSTRNVAFLPLPQYANLTAFFADDGGAGGVVSLSVFFPLGKASVNVGIFQCGAWTFQQTAAAIDVPGTASVVGAHAPVQGKIYIMTNSGYILQLDLASISLSVIQLPEGVKTNNFKLSCGEHDSGFFLIQGEGCLISIWRHEVDDDGTHHWAKLSDTFCVQEAFTRQEDVTVLGADDNLEYVFLGLNQSKCLISLNLRSRTEIVHHEFTANSIPFSNIKPFMMVWPPVFPAAN</sequence>
<evidence type="ECO:0000259" key="2">
    <source>
        <dbReference type="Pfam" id="PF23635"/>
    </source>
</evidence>
<dbReference type="Pfam" id="PF12937">
    <property type="entry name" value="F-box-like"/>
    <property type="match status" value="1"/>
</dbReference>
<dbReference type="Pfam" id="PF23635">
    <property type="entry name" value="Beta-prop_AT5G49610-like"/>
    <property type="match status" value="1"/>
</dbReference>
<dbReference type="InterPro" id="IPR036047">
    <property type="entry name" value="F-box-like_dom_sf"/>
</dbReference>
<evidence type="ECO:0000313" key="4">
    <source>
        <dbReference type="Proteomes" id="UP001054889"/>
    </source>
</evidence>
<protein>
    <recommendedName>
        <fullName evidence="5">F-box domain-containing protein</fullName>
    </recommendedName>
</protein>
<dbReference type="PANTHER" id="PTHR33207">
    <property type="entry name" value="F-BOX DOMAIN CONTAINING PROTEIN-RELATED"/>
    <property type="match status" value="1"/>
</dbReference>
<proteinExistence type="predicted"/>
<keyword evidence="4" id="KW-1185">Reference proteome</keyword>
<feature type="domain" description="F-box protein AT5G49610-like beta-propeller" evidence="2">
    <location>
        <begin position="101"/>
        <end position="355"/>
    </location>
</feature>
<accession>A0AAV5EAQ1</accession>
<gene>
    <name evidence="3" type="primary">gb06927</name>
    <name evidence="3" type="ORF">PR202_gb06927</name>
</gene>
<reference evidence="3" key="2">
    <citation type="submission" date="2021-12" db="EMBL/GenBank/DDBJ databases">
        <title>Resequencing data analysis of finger millet.</title>
        <authorList>
            <person name="Hatakeyama M."/>
            <person name="Aluri S."/>
            <person name="Balachadran M.T."/>
            <person name="Sivarajan S.R."/>
            <person name="Poveda L."/>
            <person name="Shimizu-Inatsugi R."/>
            <person name="Schlapbach R."/>
            <person name="Sreeman S.M."/>
            <person name="Shimizu K.K."/>
        </authorList>
    </citation>
    <scope>NUCLEOTIDE SEQUENCE</scope>
</reference>
<organism evidence="3 4">
    <name type="scientific">Eleusine coracana subsp. coracana</name>
    <dbReference type="NCBI Taxonomy" id="191504"/>
    <lineage>
        <taxon>Eukaryota</taxon>
        <taxon>Viridiplantae</taxon>
        <taxon>Streptophyta</taxon>
        <taxon>Embryophyta</taxon>
        <taxon>Tracheophyta</taxon>
        <taxon>Spermatophyta</taxon>
        <taxon>Magnoliopsida</taxon>
        <taxon>Liliopsida</taxon>
        <taxon>Poales</taxon>
        <taxon>Poaceae</taxon>
        <taxon>PACMAD clade</taxon>
        <taxon>Chloridoideae</taxon>
        <taxon>Cynodonteae</taxon>
        <taxon>Eleusininae</taxon>
        <taxon>Eleusine</taxon>
    </lineage>
</organism>
<comment type="caution">
    <text evidence="3">The sequence shown here is derived from an EMBL/GenBank/DDBJ whole genome shotgun (WGS) entry which is preliminary data.</text>
</comment>
<dbReference type="InterPro" id="IPR001810">
    <property type="entry name" value="F-box_dom"/>
</dbReference>
<dbReference type="EMBL" id="BQKI01000074">
    <property type="protein sequence ID" value="GJN19632.1"/>
    <property type="molecule type" value="Genomic_DNA"/>
</dbReference>
<evidence type="ECO:0000313" key="3">
    <source>
        <dbReference type="EMBL" id="GJN19632.1"/>
    </source>
</evidence>
<name>A0AAV5EAQ1_ELECO</name>
<dbReference type="InterPro" id="IPR056594">
    <property type="entry name" value="AT5G49610-like_b-prop"/>
</dbReference>
<evidence type="ECO:0000259" key="1">
    <source>
        <dbReference type="Pfam" id="PF12937"/>
    </source>
</evidence>